<keyword evidence="9" id="KW-0732">Signal</keyword>
<evidence type="ECO:0000256" key="16">
    <source>
        <dbReference type="ARBA" id="ARBA00023170"/>
    </source>
</evidence>
<name>A0AAD8N0N1_9APIA</name>
<keyword evidence="23" id="KW-1185">Reference proteome</keyword>
<dbReference type="InterPro" id="IPR051716">
    <property type="entry name" value="Plant_RL_S/T_kinase"/>
</dbReference>
<dbReference type="InterPro" id="IPR017441">
    <property type="entry name" value="Protein_kinase_ATP_BS"/>
</dbReference>
<dbReference type="EC" id="2.7.11.1" evidence="3"/>
<keyword evidence="6" id="KW-0433">Leucine-rich repeat</keyword>
<organism evidence="22 23">
    <name type="scientific">Heracleum sosnowskyi</name>
    <dbReference type="NCBI Taxonomy" id="360622"/>
    <lineage>
        <taxon>Eukaryota</taxon>
        <taxon>Viridiplantae</taxon>
        <taxon>Streptophyta</taxon>
        <taxon>Embryophyta</taxon>
        <taxon>Tracheophyta</taxon>
        <taxon>Spermatophyta</taxon>
        <taxon>Magnoliopsida</taxon>
        <taxon>eudicotyledons</taxon>
        <taxon>Gunneridae</taxon>
        <taxon>Pentapetalae</taxon>
        <taxon>asterids</taxon>
        <taxon>campanulids</taxon>
        <taxon>Apiales</taxon>
        <taxon>Apiaceae</taxon>
        <taxon>Apioideae</taxon>
        <taxon>apioid superclade</taxon>
        <taxon>Tordylieae</taxon>
        <taxon>Tordyliinae</taxon>
        <taxon>Heracleum</taxon>
    </lineage>
</organism>
<dbReference type="SUPFAM" id="SSF56112">
    <property type="entry name" value="Protein kinase-like (PK-like)"/>
    <property type="match status" value="1"/>
</dbReference>
<keyword evidence="16" id="KW-0675">Receptor</keyword>
<dbReference type="FunFam" id="3.30.200.20:FF:000309">
    <property type="entry name" value="Leucine-rich repeat receptor protein kinase MSP1"/>
    <property type="match status" value="1"/>
</dbReference>
<evidence type="ECO:0000313" key="23">
    <source>
        <dbReference type="Proteomes" id="UP001237642"/>
    </source>
</evidence>
<keyword evidence="17" id="KW-0325">Glycoprotein</keyword>
<evidence type="ECO:0000256" key="12">
    <source>
        <dbReference type="ARBA" id="ARBA00022777"/>
    </source>
</evidence>
<evidence type="ECO:0000256" key="8">
    <source>
        <dbReference type="ARBA" id="ARBA00022692"/>
    </source>
</evidence>
<keyword evidence="4" id="KW-0723">Serine/threonine-protein kinase</keyword>
<keyword evidence="10" id="KW-0677">Repeat</keyword>
<accession>A0AAD8N0N1</accession>
<keyword evidence="8" id="KW-0812">Transmembrane</keyword>
<dbReference type="PROSITE" id="PS00107">
    <property type="entry name" value="PROTEIN_KINASE_ATP"/>
    <property type="match status" value="1"/>
</dbReference>
<evidence type="ECO:0000256" key="15">
    <source>
        <dbReference type="ARBA" id="ARBA00023136"/>
    </source>
</evidence>
<dbReference type="GO" id="GO:0004674">
    <property type="term" value="F:protein serine/threonine kinase activity"/>
    <property type="evidence" value="ECO:0007669"/>
    <property type="project" value="UniProtKB-KW"/>
</dbReference>
<evidence type="ECO:0000256" key="3">
    <source>
        <dbReference type="ARBA" id="ARBA00012513"/>
    </source>
</evidence>
<evidence type="ECO:0000256" key="9">
    <source>
        <dbReference type="ARBA" id="ARBA00022729"/>
    </source>
</evidence>
<dbReference type="GO" id="GO:0005886">
    <property type="term" value="C:plasma membrane"/>
    <property type="evidence" value="ECO:0007669"/>
    <property type="project" value="UniProtKB-SubCell"/>
</dbReference>
<dbReference type="SUPFAM" id="SSF52058">
    <property type="entry name" value="L domain-like"/>
    <property type="match status" value="1"/>
</dbReference>
<dbReference type="InterPro" id="IPR001245">
    <property type="entry name" value="Ser-Thr/Tyr_kinase_cat_dom"/>
</dbReference>
<gene>
    <name evidence="22" type="ORF">POM88_010558</name>
</gene>
<dbReference type="Pfam" id="PF07714">
    <property type="entry name" value="PK_Tyr_Ser-Thr"/>
    <property type="match status" value="1"/>
</dbReference>
<proteinExistence type="predicted"/>
<reference evidence="22" key="1">
    <citation type="submission" date="2023-02" db="EMBL/GenBank/DDBJ databases">
        <title>Genome of toxic invasive species Heracleum sosnowskyi carries increased number of genes despite the absence of recent whole-genome duplications.</title>
        <authorList>
            <person name="Schelkunov M."/>
            <person name="Shtratnikova V."/>
            <person name="Makarenko M."/>
            <person name="Klepikova A."/>
            <person name="Omelchenko D."/>
            <person name="Novikova G."/>
            <person name="Obukhova E."/>
            <person name="Bogdanov V."/>
            <person name="Penin A."/>
            <person name="Logacheva M."/>
        </authorList>
    </citation>
    <scope>NUCLEOTIDE SEQUENCE</scope>
    <source>
        <strain evidence="22">Hsosn_3</strain>
        <tissue evidence="22">Leaf</tissue>
    </source>
</reference>
<comment type="subcellular location">
    <subcellularLocation>
        <location evidence="1">Cell membrane</location>
    </subcellularLocation>
    <subcellularLocation>
        <location evidence="2">Membrane</location>
        <topology evidence="2">Single-pass type I membrane protein</topology>
    </subcellularLocation>
</comment>
<comment type="catalytic activity">
    <reaction evidence="18">
        <text>L-threonyl-[protein] + ATP = O-phospho-L-threonyl-[protein] + ADP + H(+)</text>
        <dbReference type="Rhea" id="RHEA:46608"/>
        <dbReference type="Rhea" id="RHEA-COMP:11060"/>
        <dbReference type="Rhea" id="RHEA-COMP:11605"/>
        <dbReference type="ChEBI" id="CHEBI:15378"/>
        <dbReference type="ChEBI" id="CHEBI:30013"/>
        <dbReference type="ChEBI" id="CHEBI:30616"/>
        <dbReference type="ChEBI" id="CHEBI:61977"/>
        <dbReference type="ChEBI" id="CHEBI:456216"/>
        <dbReference type="EC" id="2.7.11.1"/>
    </reaction>
</comment>
<feature type="binding site" evidence="20">
    <location>
        <position position="190"/>
    </location>
    <ligand>
        <name>ATP</name>
        <dbReference type="ChEBI" id="CHEBI:30616"/>
    </ligand>
</feature>
<evidence type="ECO:0000256" key="2">
    <source>
        <dbReference type="ARBA" id="ARBA00004479"/>
    </source>
</evidence>
<evidence type="ECO:0000256" key="7">
    <source>
        <dbReference type="ARBA" id="ARBA00022679"/>
    </source>
</evidence>
<comment type="caution">
    <text evidence="22">The sequence shown here is derived from an EMBL/GenBank/DDBJ whole genome shotgun (WGS) entry which is preliminary data.</text>
</comment>
<dbReference type="GO" id="GO:0005524">
    <property type="term" value="F:ATP binding"/>
    <property type="evidence" value="ECO:0007669"/>
    <property type="project" value="UniProtKB-UniRule"/>
</dbReference>
<keyword evidence="12" id="KW-0418">Kinase</keyword>
<dbReference type="PANTHER" id="PTHR48053:SF163">
    <property type="entry name" value="MDIS1-INTERACTING RECEPTOR LIKE KINASE 2-LIKE"/>
    <property type="match status" value="1"/>
</dbReference>
<dbReference type="AlphaFoldDB" id="A0AAD8N0N1"/>
<protein>
    <recommendedName>
        <fullName evidence="3">non-specific serine/threonine protein kinase</fullName>
        <ecNumber evidence="3">2.7.11.1</ecNumber>
    </recommendedName>
</protein>
<evidence type="ECO:0000256" key="13">
    <source>
        <dbReference type="ARBA" id="ARBA00022840"/>
    </source>
</evidence>
<dbReference type="Pfam" id="PF00560">
    <property type="entry name" value="LRR_1"/>
    <property type="match status" value="3"/>
</dbReference>
<keyword evidence="13 20" id="KW-0067">ATP-binding</keyword>
<evidence type="ECO:0000256" key="1">
    <source>
        <dbReference type="ARBA" id="ARBA00004236"/>
    </source>
</evidence>
<evidence type="ECO:0000256" key="14">
    <source>
        <dbReference type="ARBA" id="ARBA00022989"/>
    </source>
</evidence>
<reference evidence="22" key="2">
    <citation type="submission" date="2023-05" db="EMBL/GenBank/DDBJ databases">
        <authorList>
            <person name="Schelkunov M.I."/>
        </authorList>
    </citation>
    <scope>NUCLEOTIDE SEQUENCE</scope>
    <source>
        <strain evidence="22">Hsosn_3</strain>
        <tissue evidence="22">Leaf</tissue>
    </source>
</reference>
<evidence type="ECO:0000256" key="4">
    <source>
        <dbReference type="ARBA" id="ARBA00022527"/>
    </source>
</evidence>
<keyword evidence="15" id="KW-0472">Membrane</keyword>
<dbReference type="InterPro" id="IPR011009">
    <property type="entry name" value="Kinase-like_dom_sf"/>
</dbReference>
<dbReference type="Gene3D" id="3.30.200.20">
    <property type="entry name" value="Phosphorylase Kinase, domain 1"/>
    <property type="match status" value="1"/>
</dbReference>
<evidence type="ECO:0000256" key="20">
    <source>
        <dbReference type="PROSITE-ProRule" id="PRU10141"/>
    </source>
</evidence>
<keyword evidence="11 20" id="KW-0547">Nucleotide-binding</keyword>
<evidence type="ECO:0000313" key="22">
    <source>
        <dbReference type="EMBL" id="KAK1391502.1"/>
    </source>
</evidence>
<evidence type="ECO:0000256" key="19">
    <source>
        <dbReference type="ARBA" id="ARBA00048679"/>
    </source>
</evidence>
<evidence type="ECO:0000259" key="21">
    <source>
        <dbReference type="PROSITE" id="PS50011"/>
    </source>
</evidence>
<evidence type="ECO:0000256" key="18">
    <source>
        <dbReference type="ARBA" id="ARBA00047899"/>
    </source>
</evidence>
<sequence length="266" mass="29633">MYTLASSKTSPCTTWYGVSCNNFGTVTRLNLSVSNVNGTLYRFPFSFLLNLTYVDFAINEFYGNIPSQIGPIPASFGRLSNLTNLYIYENKLSNSIPPEFSSLLNLVALFMDNNLLTGPIPSSFGSFTNVTYLHLFNNHLSGSIPSELGKYNESKKSTEESNDFYCIGKGGFGSVYKAKLQLDNIVAVKKLHSSTEIAESSGFINEVRALTEIRHPNIVKLLGYCSHSPHSFLVYEYLENGSLEAMLSKEVEAKELNWQMGAWKQC</sequence>
<evidence type="ECO:0000256" key="11">
    <source>
        <dbReference type="ARBA" id="ARBA00022741"/>
    </source>
</evidence>
<evidence type="ECO:0000256" key="5">
    <source>
        <dbReference type="ARBA" id="ARBA00022553"/>
    </source>
</evidence>
<dbReference type="Gene3D" id="3.80.10.10">
    <property type="entry name" value="Ribonuclease Inhibitor"/>
    <property type="match status" value="1"/>
</dbReference>
<keyword evidence="5" id="KW-0597">Phosphoprotein</keyword>
<dbReference type="InterPro" id="IPR000719">
    <property type="entry name" value="Prot_kinase_dom"/>
</dbReference>
<dbReference type="PANTHER" id="PTHR48053">
    <property type="entry name" value="LEUCINE RICH REPEAT FAMILY PROTEIN, EXPRESSED"/>
    <property type="match status" value="1"/>
</dbReference>
<evidence type="ECO:0000256" key="6">
    <source>
        <dbReference type="ARBA" id="ARBA00022614"/>
    </source>
</evidence>
<evidence type="ECO:0000256" key="10">
    <source>
        <dbReference type="ARBA" id="ARBA00022737"/>
    </source>
</evidence>
<dbReference type="PROSITE" id="PS50011">
    <property type="entry name" value="PROTEIN_KINASE_DOM"/>
    <property type="match status" value="1"/>
</dbReference>
<keyword evidence="7" id="KW-0808">Transferase</keyword>
<dbReference type="InterPro" id="IPR032675">
    <property type="entry name" value="LRR_dom_sf"/>
</dbReference>
<dbReference type="EMBL" id="JAUIZM010000003">
    <property type="protein sequence ID" value="KAK1391502.1"/>
    <property type="molecule type" value="Genomic_DNA"/>
</dbReference>
<feature type="domain" description="Protein kinase" evidence="21">
    <location>
        <begin position="161"/>
        <end position="266"/>
    </location>
</feature>
<dbReference type="Proteomes" id="UP001237642">
    <property type="component" value="Unassembled WGS sequence"/>
</dbReference>
<evidence type="ECO:0000256" key="17">
    <source>
        <dbReference type="ARBA" id="ARBA00023180"/>
    </source>
</evidence>
<keyword evidence="14" id="KW-1133">Transmembrane helix</keyword>
<comment type="catalytic activity">
    <reaction evidence="19">
        <text>L-seryl-[protein] + ATP = O-phospho-L-seryl-[protein] + ADP + H(+)</text>
        <dbReference type="Rhea" id="RHEA:17989"/>
        <dbReference type="Rhea" id="RHEA-COMP:9863"/>
        <dbReference type="Rhea" id="RHEA-COMP:11604"/>
        <dbReference type="ChEBI" id="CHEBI:15378"/>
        <dbReference type="ChEBI" id="CHEBI:29999"/>
        <dbReference type="ChEBI" id="CHEBI:30616"/>
        <dbReference type="ChEBI" id="CHEBI:83421"/>
        <dbReference type="ChEBI" id="CHEBI:456216"/>
        <dbReference type="EC" id="2.7.11.1"/>
    </reaction>
</comment>
<dbReference type="FunFam" id="3.80.10.10:FF:000400">
    <property type="entry name" value="Nuclear pore complex protein NUP107"/>
    <property type="match status" value="1"/>
</dbReference>
<dbReference type="InterPro" id="IPR001611">
    <property type="entry name" value="Leu-rich_rpt"/>
</dbReference>